<dbReference type="NCBIfam" id="TIGR02175">
    <property type="entry name" value="PorC_KorC"/>
    <property type="match status" value="1"/>
</dbReference>
<dbReference type="InterPro" id="IPR051626">
    <property type="entry name" value="Oxidoreductase_gamma_subunit"/>
</dbReference>
<organism evidence="3 4">
    <name type="scientific">Desulfotignum phosphitoxidans DSM 13687</name>
    <dbReference type="NCBI Taxonomy" id="1286635"/>
    <lineage>
        <taxon>Bacteria</taxon>
        <taxon>Pseudomonadati</taxon>
        <taxon>Thermodesulfobacteriota</taxon>
        <taxon>Desulfobacteria</taxon>
        <taxon>Desulfobacterales</taxon>
        <taxon>Desulfobacteraceae</taxon>
        <taxon>Desulfotignum</taxon>
    </lineage>
</organism>
<evidence type="ECO:0000313" key="4">
    <source>
        <dbReference type="Proteomes" id="UP000014216"/>
    </source>
</evidence>
<dbReference type="Proteomes" id="UP000014216">
    <property type="component" value="Unassembled WGS sequence"/>
</dbReference>
<dbReference type="PANTHER" id="PTHR43366:SF1">
    <property type="entry name" value="PYRUVATE SYNTHASE SUBUNIT PORC"/>
    <property type="match status" value="1"/>
</dbReference>
<proteinExistence type="predicted"/>
<dbReference type="RefSeq" id="WP_006967877.1">
    <property type="nucleotide sequence ID" value="NZ_APJX01000010.1"/>
</dbReference>
<dbReference type="PATRIC" id="fig|1286635.3.peg.3910"/>
<keyword evidence="3" id="KW-0670">Pyruvate</keyword>
<feature type="domain" description="Pyruvate/ketoisovalerate oxidoreductase catalytic" evidence="2">
    <location>
        <begin position="11"/>
        <end position="176"/>
    </location>
</feature>
<dbReference type="AlphaFoldDB" id="S0FTR2"/>
<dbReference type="Gene3D" id="3.40.920.10">
    <property type="entry name" value="Pyruvate-ferredoxin oxidoreductase, PFOR, domain III"/>
    <property type="match status" value="1"/>
</dbReference>
<dbReference type="InterPro" id="IPR002869">
    <property type="entry name" value="Pyrv_flavodox_OxRed_cen"/>
</dbReference>
<reference evidence="3 4" key="1">
    <citation type="journal article" date="2013" name="Genome Announc.">
        <title>Draft Genome Sequence of Desulfotignum phosphitoxidans DSM 13687 Strain FiPS-3.</title>
        <authorList>
            <person name="Poehlein A."/>
            <person name="Daniel R."/>
            <person name="Simeonova D.D."/>
        </authorList>
    </citation>
    <scope>NUCLEOTIDE SEQUENCE [LARGE SCALE GENOMIC DNA]</scope>
    <source>
        <strain evidence="3 4">DSM 13687</strain>
    </source>
</reference>
<dbReference type="PANTHER" id="PTHR43366">
    <property type="entry name" value="PYRUVATE SYNTHASE SUBUNIT PORC"/>
    <property type="match status" value="1"/>
</dbReference>
<keyword evidence="1 3" id="KW-0560">Oxidoreductase</keyword>
<comment type="caution">
    <text evidence="3">The sequence shown here is derived from an EMBL/GenBank/DDBJ whole genome shotgun (WGS) entry which is preliminary data.</text>
</comment>
<protein>
    <submittedName>
        <fullName evidence="3">Pyruvate/ketoisovalerate oxidoreductases common subunit gamma</fullName>
        <ecNumber evidence="3">1.2.7.1</ecNumber>
        <ecNumber evidence="3">1.2.7.7</ecNumber>
    </submittedName>
</protein>
<name>S0FTR2_9BACT</name>
<accession>S0FTR2</accession>
<dbReference type="EMBL" id="APJX01000010">
    <property type="protein sequence ID" value="EMS78075.1"/>
    <property type="molecule type" value="Genomic_DNA"/>
</dbReference>
<dbReference type="InterPro" id="IPR019752">
    <property type="entry name" value="Pyrv/ketoisovalerate_OxRed_cat"/>
</dbReference>
<evidence type="ECO:0000259" key="2">
    <source>
        <dbReference type="Pfam" id="PF01558"/>
    </source>
</evidence>
<dbReference type="GO" id="GO:0019164">
    <property type="term" value="F:pyruvate synthase activity"/>
    <property type="evidence" value="ECO:0007669"/>
    <property type="project" value="UniProtKB-EC"/>
</dbReference>
<gene>
    <name evidence="3" type="primary">porG</name>
    <name evidence="3" type="ORF">Dpo_10c00680</name>
</gene>
<evidence type="ECO:0000313" key="3">
    <source>
        <dbReference type="EMBL" id="EMS78075.1"/>
    </source>
</evidence>
<sequence>MMSEVRFHGRGGQGVVTTSKILANAFARTGQFGASFPMFGFERRGAPVTAFGRFSDKPVKEKTQIYNPNILVVLDPSQKNSPAVFDGLLPGGMLLINDKKNKGDIRHENLRKLAMVDANGIAMEEIGLPIPNTVVVGAFAKMSGLLDIDPVLEALADYFSGKKLDANRVCAQRGFEEVTTVDL</sequence>
<dbReference type="SUPFAM" id="SSF53323">
    <property type="entry name" value="Pyruvate-ferredoxin oxidoreductase, PFOR, domain III"/>
    <property type="match status" value="1"/>
</dbReference>
<dbReference type="GO" id="GO:0043807">
    <property type="term" value="F:3-methyl-2-oxobutanoate dehydrogenase (ferredoxin) activity"/>
    <property type="evidence" value="ECO:0007669"/>
    <property type="project" value="UniProtKB-EC"/>
</dbReference>
<keyword evidence="4" id="KW-1185">Reference proteome</keyword>
<dbReference type="Pfam" id="PF01558">
    <property type="entry name" value="POR"/>
    <property type="match status" value="1"/>
</dbReference>
<dbReference type="EC" id="1.2.7.7" evidence="3"/>
<dbReference type="EC" id="1.2.7.1" evidence="3"/>
<evidence type="ECO:0000256" key="1">
    <source>
        <dbReference type="ARBA" id="ARBA00023002"/>
    </source>
</evidence>
<dbReference type="InterPro" id="IPR011894">
    <property type="entry name" value="PorC_KorC"/>
</dbReference>